<evidence type="ECO:0000256" key="9">
    <source>
        <dbReference type="ARBA" id="ARBA00031306"/>
    </source>
</evidence>
<evidence type="ECO:0000256" key="4">
    <source>
        <dbReference type="ARBA" id="ARBA00022630"/>
    </source>
</evidence>
<keyword evidence="14" id="KW-1185">Reference proteome</keyword>
<evidence type="ECO:0000256" key="1">
    <source>
        <dbReference type="ARBA" id="ARBA00001946"/>
    </source>
</evidence>
<keyword evidence="4 11" id="KW-0285">Flavoprotein</keyword>
<dbReference type="Gene3D" id="3.10.520.10">
    <property type="entry name" value="ApbE-like domains"/>
    <property type="match status" value="1"/>
</dbReference>
<evidence type="ECO:0000256" key="6">
    <source>
        <dbReference type="ARBA" id="ARBA00022723"/>
    </source>
</evidence>
<comment type="subcellular location">
    <subcellularLocation>
        <location evidence="12">Cell inner membrane</location>
        <topology evidence="12">Lipid-anchor</topology>
        <orientation evidence="12">Periplasmic side</orientation>
    </subcellularLocation>
</comment>
<evidence type="ECO:0000313" key="13">
    <source>
        <dbReference type="EMBL" id="MFD2729969.1"/>
    </source>
</evidence>
<reference evidence="14" key="1">
    <citation type="journal article" date="2019" name="Int. J. Syst. Evol. Microbiol.">
        <title>The Global Catalogue of Microorganisms (GCM) 10K type strain sequencing project: providing services to taxonomists for standard genome sequencing and annotation.</title>
        <authorList>
            <consortium name="The Broad Institute Genomics Platform"/>
            <consortium name="The Broad Institute Genome Sequencing Center for Infectious Disease"/>
            <person name="Wu L."/>
            <person name="Ma J."/>
        </authorList>
    </citation>
    <scope>NUCLEOTIDE SEQUENCE [LARGE SCALE GENOMIC DNA]</scope>
    <source>
        <strain evidence="14">TISTR 932</strain>
    </source>
</reference>
<dbReference type="PANTHER" id="PTHR30040:SF2">
    <property type="entry name" value="FAD:PROTEIN FMN TRANSFERASE"/>
    <property type="match status" value="1"/>
</dbReference>
<keyword evidence="6 11" id="KW-0479">Metal-binding</keyword>
<dbReference type="GO" id="GO:0016740">
    <property type="term" value="F:transferase activity"/>
    <property type="evidence" value="ECO:0007669"/>
    <property type="project" value="UniProtKB-KW"/>
</dbReference>
<dbReference type="InterPro" id="IPR003374">
    <property type="entry name" value="ApbE-like_sf"/>
</dbReference>
<comment type="function">
    <text evidence="12">Flavin transferase that catalyzes the transfer of the FMN moiety of FAD and its covalent binding to the hydroxyl group of a threonine residue in a target flavoprotein.</text>
</comment>
<keyword evidence="12" id="KW-0732">Signal</keyword>
<evidence type="ECO:0000256" key="12">
    <source>
        <dbReference type="RuleBase" id="RU363002"/>
    </source>
</evidence>
<dbReference type="Pfam" id="PF02424">
    <property type="entry name" value="ApbE"/>
    <property type="match status" value="1"/>
</dbReference>
<name>A0ABW5TM38_9ENTE</name>
<dbReference type="Proteomes" id="UP001597427">
    <property type="component" value="Unassembled WGS sequence"/>
</dbReference>
<dbReference type="PANTHER" id="PTHR30040">
    <property type="entry name" value="THIAMINE BIOSYNTHESIS LIPOPROTEIN APBE"/>
    <property type="match status" value="1"/>
</dbReference>
<evidence type="ECO:0000256" key="10">
    <source>
        <dbReference type="ARBA" id="ARBA00048540"/>
    </source>
</evidence>
<dbReference type="InterPro" id="IPR024932">
    <property type="entry name" value="ApbE"/>
</dbReference>
<comment type="caution">
    <text evidence="13">The sequence shown here is derived from an EMBL/GenBank/DDBJ whole genome shotgun (WGS) entry which is preliminary data.</text>
</comment>
<keyword evidence="12" id="KW-0997">Cell inner membrane</keyword>
<evidence type="ECO:0000313" key="14">
    <source>
        <dbReference type="Proteomes" id="UP001597427"/>
    </source>
</evidence>
<evidence type="ECO:0000256" key="8">
    <source>
        <dbReference type="ARBA" id="ARBA00022842"/>
    </source>
</evidence>
<keyword evidence="12" id="KW-0449">Lipoprotein</keyword>
<evidence type="ECO:0000256" key="3">
    <source>
        <dbReference type="ARBA" id="ARBA00016337"/>
    </source>
</evidence>
<comment type="cofactor">
    <cofactor evidence="1 12">
        <name>Mg(2+)</name>
        <dbReference type="ChEBI" id="CHEBI:18420"/>
    </cofactor>
</comment>
<gene>
    <name evidence="13" type="ORF">ACFSR0_11350</name>
</gene>
<feature type="signal peptide" evidence="12">
    <location>
        <begin position="1"/>
        <end position="25"/>
    </location>
</feature>
<evidence type="ECO:0000256" key="5">
    <source>
        <dbReference type="ARBA" id="ARBA00022679"/>
    </source>
</evidence>
<keyword evidence="12" id="KW-0472">Membrane</keyword>
<evidence type="ECO:0000256" key="2">
    <source>
        <dbReference type="ARBA" id="ARBA00011955"/>
    </source>
</evidence>
<dbReference type="EC" id="2.7.1.180" evidence="2 11"/>
<accession>A0ABW5TM38</accession>
<dbReference type="RefSeq" id="WP_379982807.1">
    <property type="nucleotide sequence ID" value="NZ_JBHUMO010000072.1"/>
</dbReference>
<organism evidence="13 14">
    <name type="scientific">Enterococcus camelliae</name>
    <dbReference type="NCBI Taxonomy" id="453959"/>
    <lineage>
        <taxon>Bacteria</taxon>
        <taxon>Bacillati</taxon>
        <taxon>Bacillota</taxon>
        <taxon>Bacilli</taxon>
        <taxon>Lactobacillales</taxon>
        <taxon>Enterococcaceae</taxon>
        <taxon>Enterococcus</taxon>
    </lineage>
</organism>
<dbReference type="PIRSF" id="PIRSF006268">
    <property type="entry name" value="ApbE"/>
    <property type="match status" value="1"/>
</dbReference>
<sequence length="369" mass="40602">MKKKHSIFLFMIAITIVLSGCGSSAAQSKTTSTSSNAATTIRKEPYAQEKFLLGTYTRIRIYDEGKEAALKPAFARIEKLGDEITINQGGSEIDKINEEAGIKPVKVTDDMYYLLKEAYMYSEKSNGGFNMAIGAITQLWRIGFDDARKPAQSEIDEALKHIDYKKVQFNDQEKTVYLEEKGMIIDLGAIAKGYITDEVVKVLKKNKVTTAIVDLGGNVFVMGHSPRGADEPWTIGIQDPNSARGNVLGTIKEANKTIVTSGIYERYLEVDGKKYHHIFDSKTGYPYENDLASVSVVTDKSIDGDGLTTVAFDKGVKAGLEYIENETPKGTDAIFVTREGVVYVTNGIKDNFELGGDSGFTMGNRDDLK</sequence>
<keyword evidence="8 11" id="KW-0460">Magnesium</keyword>
<keyword evidence="7 11" id="KW-0274">FAD</keyword>
<dbReference type="PROSITE" id="PS51257">
    <property type="entry name" value="PROKAR_LIPOPROTEIN"/>
    <property type="match status" value="1"/>
</dbReference>
<evidence type="ECO:0000256" key="7">
    <source>
        <dbReference type="ARBA" id="ARBA00022827"/>
    </source>
</evidence>
<dbReference type="EMBL" id="JBHUMO010000072">
    <property type="protein sequence ID" value="MFD2729969.1"/>
    <property type="molecule type" value="Genomic_DNA"/>
</dbReference>
<keyword evidence="12" id="KW-1003">Cell membrane</keyword>
<proteinExistence type="inferred from homology"/>
<feature type="chain" id="PRO_5044950818" description="FAD:protein FMN transferase" evidence="12">
    <location>
        <begin position="26"/>
        <end position="369"/>
    </location>
</feature>
<dbReference type="SUPFAM" id="SSF143631">
    <property type="entry name" value="ApbE-like"/>
    <property type="match status" value="1"/>
</dbReference>
<comment type="catalytic activity">
    <reaction evidence="10 11 12">
        <text>L-threonyl-[protein] + FAD = FMN-L-threonyl-[protein] + AMP + H(+)</text>
        <dbReference type="Rhea" id="RHEA:36847"/>
        <dbReference type="Rhea" id="RHEA-COMP:11060"/>
        <dbReference type="Rhea" id="RHEA-COMP:11061"/>
        <dbReference type="ChEBI" id="CHEBI:15378"/>
        <dbReference type="ChEBI" id="CHEBI:30013"/>
        <dbReference type="ChEBI" id="CHEBI:57692"/>
        <dbReference type="ChEBI" id="CHEBI:74257"/>
        <dbReference type="ChEBI" id="CHEBI:456215"/>
        <dbReference type="EC" id="2.7.1.180"/>
    </reaction>
</comment>
<protein>
    <recommendedName>
        <fullName evidence="3 11">FAD:protein FMN transferase</fullName>
        <ecNumber evidence="2 11">2.7.1.180</ecNumber>
    </recommendedName>
    <alternativeName>
        <fullName evidence="9 11">Flavin transferase</fullName>
    </alternativeName>
</protein>
<keyword evidence="5 11" id="KW-0808">Transferase</keyword>
<evidence type="ECO:0000256" key="11">
    <source>
        <dbReference type="PIRNR" id="PIRNR006268"/>
    </source>
</evidence>
<comment type="similarity">
    <text evidence="11 12">Belongs to the ApbE family.</text>
</comment>